<feature type="domain" description="Thioredoxin" evidence="3">
    <location>
        <begin position="42"/>
        <end position="192"/>
    </location>
</feature>
<organism evidence="4 5">
    <name type="scientific">Gemella bergeri ATCC 700627</name>
    <dbReference type="NCBI Taxonomy" id="1321820"/>
    <lineage>
        <taxon>Bacteria</taxon>
        <taxon>Bacillati</taxon>
        <taxon>Bacillota</taxon>
        <taxon>Bacilli</taxon>
        <taxon>Bacillales</taxon>
        <taxon>Gemellaceae</taxon>
        <taxon>Gemella</taxon>
    </lineage>
</organism>
<sequence>MKKKILLTLLMCGSVILAGCSADSPKNNDSDNKNSSNSQTTKKTESQAFDFSAMDKDGNTVKLSNFKGKKVYINTWASWCGPCIKETPELINTYNKFKDKTDFAFLSMTSPNDSLFKNDNPGDKDKATILAKAKELGINYPILFDVNDRFFINYSIRSFPTHIFINSNGTINKKITGMISKEVLEKEINALV</sequence>
<dbReference type="InterPro" id="IPR050553">
    <property type="entry name" value="Thioredoxin_ResA/DsbE_sf"/>
</dbReference>
<dbReference type="EMBL" id="AWVP01000092">
    <property type="protein sequence ID" value="ERK56410.1"/>
    <property type="molecule type" value="Genomic_DNA"/>
</dbReference>
<evidence type="ECO:0000256" key="2">
    <source>
        <dbReference type="SAM" id="SignalP"/>
    </source>
</evidence>
<evidence type="ECO:0000259" key="3">
    <source>
        <dbReference type="PROSITE" id="PS51352"/>
    </source>
</evidence>
<feature type="chain" id="PRO_5039046179" evidence="2">
    <location>
        <begin position="19"/>
        <end position="192"/>
    </location>
</feature>
<dbReference type="RefSeq" id="WP_021752910.1">
    <property type="nucleotide sequence ID" value="NZ_KI271828.1"/>
</dbReference>
<dbReference type="InterPro" id="IPR013740">
    <property type="entry name" value="Redoxin"/>
</dbReference>
<dbReference type="Pfam" id="PF08534">
    <property type="entry name" value="Redoxin"/>
    <property type="match status" value="1"/>
</dbReference>
<dbReference type="InterPro" id="IPR013766">
    <property type="entry name" value="Thioredoxin_domain"/>
</dbReference>
<dbReference type="GO" id="GO:0016491">
    <property type="term" value="F:oxidoreductase activity"/>
    <property type="evidence" value="ECO:0007669"/>
    <property type="project" value="InterPro"/>
</dbReference>
<dbReference type="InterPro" id="IPR036249">
    <property type="entry name" value="Thioredoxin-like_sf"/>
</dbReference>
<protein>
    <submittedName>
        <fullName evidence="4">Redoxin family protein</fullName>
    </submittedName>
</protein>
<proteinExistence type="predicted"/>
<gene>
    <name evidence="4" type="ORF">HMPREF1983_01371</name>
</gene>
<comment type="caution">
    <text evidence="4">The sequence shown here is derived from an EMBL/GenBank/DDBJ whole genome shotgun (WGS) entry which is preliminary data.</text>
</comment>
<dbReference type="PROSITE" id="PS51352">
    <property type="entry name" value="THIOREDOXIN_2"/>
    <property type="match status" value="1"/>
</dbReference>
<dbReference type="Proteomes" id="UP000016637">
    <property type="component" value="Unassembled WGS sequence"/>
</dbReference>
<dbReference type="CDD" id="cd02966">
    <property type="entry name" value="TlpA_like_family"/>
    <property type="match status" value="1"/>
</dbReference>
<dbReference type="SUPFAM" id="SSF52833">
    <property type="entry name" value="Thioredoxin-like"/>
    <property type="match status" value="1"/>
</dbReference>
<accession>U2Q0X7</accession>
<evidence type="ECO:0000313" key="4">
    <source>
        <dbReference type="EMBL" id="ERK56410.1"/>
    </source>
</evidence>
<name>U2Q0X7_9BACL</name>
<dbReference type="PANTHER" id="PTHR42852:SF13">
    <property type="entry name" value="PROTEIN DIPZ"/>
    <property type="match status" value="1"/>
</dbReference>
<evidence type="ECO:0000256" key="1">
    <source>
        <dbReference type="SAM" id="MobiDB-lite"/>
    </source>
</evidence>
<dbReference type="HOGENOM" id="CLU_042529_11_4_9"/>
<feature type="region of interest" description="Disordered" evidence="1">
    <location>
        <begin position="25"/>
        <end position="44"/>
    </location>
</feature>
<keyword evidence="5" id="KW-1185">Reference proteome</keyword>
<dbReference type="PANTHER" id="PTHR42852">
    <property type="entry name" value="THIOL:DISULFIDE INTERCHANGE PROTEIN DSBE"/>
    <property type="match status" value="1"/>
</dbReference>
<keyword evidence="2" id="KW-0732">Signal</keyword>
<evidence type="ECO:0000313" key="5">
    <source>
        <dbReference type="Proteomes" id="UP000016637"/>
    </source>
</evidence>
<dbReference type="eggNOG" id="COG0526">
    <property type="taxonomic scope" value="Bacteria"/>
</dbReference>
<dbReference type="AlphaFoldDB" id="U2Q0X7"/>
<dbReference type="PROSITE" id="PS51257">
    <property type="entry name" value="PROKAR_LIPOPROTEIN"/>
    <property type="match status" value="1"/>
</dbReference>
<dbReference type="Gene3D" id="3.40.30.10">
    <property type="entry name" value="Glutaredoxin"/>
    <property type="match status" value="1"/>
</dbReference>
<reference evidence="4 5" key="1">
    <citation type="submission" date="2013-08" db="EMBL/GenBank/DDBJ databases">
        <authorList>
            <person name="Weinstock G."/>
            <person name="Sodergren E."/>
            <person name="Wylie T."/>
            <person name="Fulton L."/>
            <person name="Fulton R."/>
            <person name="Fronick C."/>
            <person name="O'Laughlin M."/>
            <person name="Godfrey J."/>
            <person name="Miner T."/>
            <person name="Herter B."/>
            <person name="Appelbaum E."/>
            <person name="Cordes M."/>
            <person name="Lek S."/>
            <person name="Wollam A."/>
            <person name="Pepin K.H."/>
            <person name="Palsikar V.B."/>
            <person name="Mitreva M."/>
            <person name="Wilson R.K."/>
        </authorList>
    </citation>
    <scope>NUCLEOTIDE SEQUENCE [LARGE SCALE GENOMIC DNA]</scope>
    <source>
        <strain evidence="4 5">ATCC 700627</strain>
    </source>
</reference>
<feature type="signal peptide" evidence="2">
    <location>
        <begin position="1"/>
        <end position="18"/>
    </location>
</feature>
<dbReference type="PATRIC" id="fig|1321820.3.peg.1323"/>